<dbReference type="InterPro" id="IPR032799">
    <property type="entry name" value="TAXi_C"/>
</dbReference>
<dbReference type="AlphaFoldDB" id="A0A8X7ZUW6"/>
<dbReference type="PANTHER" id="PTHR13683">
    <property type="entry name" value="ASPARTYL PROTEASES"/>
    <property type="match status" value="1"/>
</dbReference>
<evidence type="ECO:0000259" key="4">
    <source>
        <dbReference type="PROSITE" id="PS51767"/>
    </source>
</evidence>
<name>A0A8X7ZUW6_POPTO</name>
<dbReference type="GO" id="GO:0004190">
    <property type="term" value="F:aspartic-type endopeptidase activity"/>
    <property type="evidence" value="ECO:0007669"/>
    <property type="project" value="InterPro"/>
</dbReference>
<dbReference type="PROSITE" id="PS51767">
    <property type="entry name" value="PEPTIDASE_A1"/>
    <property type="match status" value="1"/>
</dbReference>
<evidence type="ECO:0000256" key="3">
    <source>
        <dbReference type="SAM" id="SignalP"/>
    </source>
</evidence>
<proteinExistence type="inferred from homology"/>
<evidence type="ECO:0000313" key="6">
    <source>
        <dbReference type="Proteomes" id="UP000886885"/>
    </source>
</evidence>
<feature type="chain" id="PRO_5036451915" description="Peptidase A1 domain-containing protein" evidence="3">
    <location>
        <begin position="25"/>
        <end position="395"/>
    </location>
</feature>
<dbReference type="InterPro" id="IPR001461">
    <property type="entry name" value="Aspartic_peptidase_A1"/>
</dbReference>
<organism evidence="5 6">
    <name type="scientific">Populus tomentosa</name>
    <name type="common">Chinese white poplar</name>
    <dbReference type="NCBI Taxonomy" id="118781"/>
    <lineage>
        <taxon>Eukaryota</taxon>
        <taxon>Viridiplantae</taxon>
        <taxon>Streptophyta</taxon>
        <taxon>Embryophyta</taxon>
        <taxon>Tracheophyta</taxon>
        <taxon>Spermatophyta</taxon>
        <taxon>Magnoliopsida</taxon>
        <taxon>eudicotyledons</taxon>
        <taxon>Gunneridae</taxon>
        <taxon>Pentapetalae</taxon>
        <taxon>rosids</taxon>
        <taxon>fabids</taxon>
        <taxon>Malpighiales</taxon>
        <taxon>Salicaceae</taxon>
        <taxon>Saliceae</taxon>
        <taxon>Populus</taxon>
    </lineage>
</organism>
<sequence length="395" mass="43524">MEKKSKRSVSLMTMMFLFFIVISADFQGCLSAASQTPIKGESRTPANDRFGSSVFFRVTGNVYPTGYYSVILNIGNPPKAFDFDIDTGSDLTWVQCDAPCKGCTKPRDKLYKPKNNLVPCSNSICKAVSTGENYHCEAPDDQCDYEIEYADLGSSIGVLLSDSFPLRLANGTLLQPKMAFGCGYDQKHLGPHAPPDTAGILGLGRGQGEAFYSLEVSPFHLRESPGHQCYAVPQRPADLLFGGKPTGIKGLQLIFDSGSSYTYFNAQVYQSVLNLVRKDLAGKPLKDAPEEKELAVCWKTAKPIKSILDIKSYFKPLTISFMNAKNVQLQLAPEDYLIITKDGNVCLGILNGSEQQLGNFNVIGDIFMQDRVVIYDNEKQQIGWFPANCDRPPQP</sequence>
<dbReference type="Proteomes" id="UP000886885">
    <property type="component" value="Chromosome 5A"/>
</dbReference>
<feature type="active site" evidence="2">
    <location>
        <position position="256"/>
    </location>
</feature>
<comment type="similarity">
    <text evidence="1">Belongs to the peptidase A1 family.</text>
</comment>
<feature type="active site" evidence="2">
    <location>
        <position position="86"/>
    </location>
</feature>
<dbReference type="GO" id="GO:0006508">
    <property type="term" value="P:proteolysis"/>
    <property type="evidence" value="ECO:0007669"/>
    <property type="project" value="InterPro"/>
</dbReference>
<dbReference type="OrthoDB" id="2747330at2759"/>
<evidence type="ECO:0000256" key="1">
    <source>
        <dbReference type="ARBA" id="ARBA00007447"/>
    </source>
</evidence>
<dbReference type="InterPro" id="IPR033121">
    <property type="entry name" value="PEPTIDASE_A1"/>
</dbReference>
<dbReference type="PROSITE" id="PS00141">
    <property type="entry name" value="ASP_PROTEASE"/>
    <property type="match status" value="1"/>
</dbReference>
<evidence type="ECO:0000313" key="5">
    <source>
        <dbReference type="EMBL" id="KAG6776101.1"/>
    </source>
</evidence>
<accession>A0A8X7ZUW6</accession>
<dbReference type="FunFam" id="2.40.70.10:FF:000027">
    <property type="entry name" value="Aspartic proteinase Asp1 isoform A"/>
    <property type="match status" value="1"/>
</dbReference>
<comment type="caution">
    <text evidence="5">The sequence shown here is derived from an EMBL/GenBank/DDBJ whole genome shotgun (WGS) entry which is preliminary data.</text>
</comment>
<dbReference type="EMBL" id="JAAWWB010000009">
    <property type="protein sequence ID" value="KAG6776101.1"/>
    <property type="molecule type" value="Genomic_DNA"/>
</dbReference>
<dbReference type="InterPro" id="IPR001969">
    <property type="entry name" value="Aspartic_peptidase_AS"/>
</dbReference>
<reference evidence="5" key="1">
    <citation type="journal article" date="2020" name="bioRxiv">
        <title>Hybrid origin of Populus tomentosa Carr. identified through genome sequencing and phylogenomic analysis.</title>
        <authorList>
            <person name="An X."/>
            <person name="Gao K."/>
            <person name="Chen Z."/>
            <person name="Li J."/>
            <person name="Yang X."/>
            <person name="Yang X."/>
            <person name="Zhou J."/>
            <person name="Guo T."/>
            <person name="Zhao T."/>
            <person name="Huang S."/>
            <person name="Miao D."/>
            <person name="Khan W.U."/>
            <person name="Rao P."/>
            <person name="Ye M."/>
            <person name="Lei B."/>
            <person name="Liao W."/>
            <person name="Wang J."/>
            <person name="Ji L."/>
            <person name="Li Y."/>
            <person name="Guo B."/>
            <person name="Mustafa N.S."/>
            <person name="Li S."/>
            <person name="Yun Q."/>
            <person name="Keller S.R."/>
            <person name="Mao J."/>
            <person name="Zhang R."/>
            <person name="Strauss S.H."/>
        </authorList>
    </citation>
    <scope>NUCLEOTIDE SEQUENCE</scope>
    <source>
        <strain evidence="5">GM15</strain>
        <tissue evidence="5">Leaf</tissue>
    </source>
</reference>
<feature type="signal peptide" evidence="3">
    <location>
        <begin position="1"/>
        <end position="24"/>
    </location>
</feature>
<keyword evidence="6" id="KW-1185">Reference proteome</keyword>
<dbReference type="Pfam" id="PF14543">
    <property type="entry name" value="TAXi_N"/>
    <property type="match status" value="1"/>
</dbReference>
<dbReference type="Pfam" id="PF14541">
    <property type="entry name" value="TAXi_C"/>
    <property type="match status" value="1"/>
</dbReference>
<keyword evidence="3" id="KW-0732">Signal</keyword>
<dbReference type="InterPro" id="IPR032861">
    <property type="entry name" value="TAXi_N"/>
</dbReference>
<evidence type="ECO:0000256" key="2">
    <source>
        <dbReference type="PIRSR" id="PIRSR601461-1"/>
    </source>
</evidence>
<feature type="domain" description="Peptidase A1" evidence="4">
    <location>
        <begin position="68"/>
        <end position="385"/>
    </location>
</feature>
<gene>
    <name evidence="5" type="ORF">POTOM_019605</name>
</gene>
<dbReference type="PANTHER" id="PTHR13683:SF227">
    <property type="entry name" value="EUKARYOTIC ASPARTYL PROTEASE FAMILY PROTEIN"/>
    <property type="match status" value="1"/>
</dbReference>
<protein>
    <recommendedName>
        <fullName evidence="4">Peptidase A1 domain-containing protein</fullName>
    </recommendedName>
</protein>